<evidence type="ECO:0000313" key="2">
    <source>
        <dbReference type="Proteomes" id="UP001283361"/>
    </source>
</evidence>
<dbReference type="AlphaFoldDB" id="A0AAE1A117"/>
<evidence type="ECO:0000313" key="1">
    <source>
        <dbReference type="EMBL" id="KAK3778972.1"/>
    </source>
</evidence>
<keyword evidence="2" id="KW-1185">Reference proteome</keyword>
<proteinExistence type="predicted"/>
<accession>A0AAE1A117</accession>
<dbReference type="EMBL" id="JAWDGP010002890">
    <property type="protein sequence ID" value="KAK3778972.1"/>
    <property type="molecule type" value="Genomic_DNA"/>
</dbReference>
<reference evidence="1" key="1">
    <citation type="journal article" date="2023" name="G3 (Bethesda)">
        <title>A reference genome for the long-term kleptoplast-retaining sea slug Elysia crispata morphotype clarki.</title>
        <authorList>
            <person name="Eastman K.E."/>
            <person name="Pendleton A.L."/>
            <person name="Shaikh M.A."/>
            <person name="Suttiyut T."/>
            <person name="Ogas R."/>
            <person name="Tomko P."/>
            <person name="Gavelis G."/>
            <person name="Widhalm J.R."/>
            <person name="Wisecaver J.H."/>
        </authorList>
    </citation>
    <scope>NUCLEOTIDE SEQUENCE</scope>
    <source>
        <strain evidence="1">ECLA1</strain>
    </source>
</reference>
<protein>
    <submittedName>
        <fullName evidence="1">Uncharacterized protein</fullName>
    </submittedName>
</protein>
<comment type="caution">
    <text evidence="1">The sequence shown here is derived from an EMBL/GenBank/DDBJ whole genome shotgun (WGS) entry which is preliminary data.</text>
</comment>
<name>A0AAE1A117_9GAST</name>
<gene>
    <name evidence="1" type="ORF">RRG08_034233</name>
</gene>
<sequence length="90" mass="10166">MAVTRRLYTAARSPKCQTRFCLVDHGSVRRHCALAPKLAGWEHFSIAEGPFSTTLRRQQVEADEADFMFANSFSTGLLEISPTTRRKSFT</sequence>
<organism evidence="1 2">
    <name type="scientific">Elysia crispata</name>
    <name type="common">lettuce slug</name>
    <dbReference type="NCBI Taxonomy" id="231223"/>
    <lineage>
        <taxon>Eukaryota</taxon>
        <taxon>Metazoa</taxon>
        <taxon>Spiralia</taxon>
        <taxon>Lophotrochozoa</taxon>
        <taxon>Mollusca</taxon>
        <taxon>Gastropoda</taxon>
        <taxon>Heterobranchia</taxon>
        <taxon>Euthyneura</taxon>
        <taxon>Panpulmonata</taxon>
        <taxon>Sacoglossa</taxon>
        <taxon>Placobranchoidea</taxon>
        <taxon>Plakobranchidae</taxon>
        <taxon>Elysia</taxon>
    </lineage>
</organism>
<dbReference type="Proteomes" id="UP001283361">
    <property type="component" value="Unassembled WGS sequence"/>
</dbReference>